<evidence type="ECO:0000313" key="3">
    <source>
        <dbReference type="Proteomes" id="UP000001940"/>
    </source>
</evidence>
<dbReference type="GeneID" id="187961"/>
<dbReference type="GO" id="GO:0016491">
    <property type="term" value="F:oxidoreductase activity"/>
    <property type="evidence" value="ECO:0007669"/>
    <property type="project" value="UniProtKB-KW"/>
</dbReference>
<dbReference type="SMR" id="O16969"/>
<dbReference type="PaxDb" id="6239-T01G6.1"/>
<dbReference type="FunFam" id="3.40.50.720:FF:000084">
    <property type="entry name" value="Short-chain dehydrogenase reductase"/>
    <property type="match status" value="1"/>
</dbReference>
<keyword evidence="3" id="KW-1185">Reference proteome</keyword>
<dbReference type="UCSC" id="T01G6.1">
    <property type="organism name" value="c. elegans"/>
</dbReference>
<dbReference type="HOGENOM" id="CLU_010194_1_0_1"/>
<dbReference type="PANTHER" id="PTHR44115">
    <property type="entry name" value="PROTEIN CBG09704"/>
    <property type="match status" value="1"/>
</dbReference>
<evidence type="ECO:0000313" key="4">
    <source>
        <dbReference type="WormBase" id="T01G6.1"/>
    </source>
</evidence>
<gene>
    <name evidence="2" type="ORF">CELE_T01G6.1</name>
    <name evidence="2 4" type="ORF">T01G6.1</name>
</gene>
<dbReference type="PROSITE" id="PS00061">
    <property type="entry name" value="ADH_SHORT"/>
    <property type="match status" value="1"/>
</dbReference>
<dbReference type="STRING" id="6239.T01G6.1.1"/>
<organism evidence="2 3">
    <name type="scientific">Caenorhabditis elegans</name>
    <dbReference type="NCBI Taxonomy" id="6239"/>
    <lineage>
        <taxon>Eukaryota</taxon>
        <taxon>Metazoa</taxon>
        <taxon>Ecdysozoa</taxon>
        <taxon>Nematoda</taxon>
        <taxon>Chromadorea</taxon>
        <taxon>Rhabditida</taxon>
        <taxon>Rhabditina</taxon>
        <taxon>Rhabditomorpha</taxon>
        <taxon>Rhabditoidea</taxon>
        <taxon>Rhabditidae</taxon>
        <taxon>Peloderinae</taxon>
        <taxon>Caenorhabditis</taxon>
    </lineage>
</organism>
<dbReference type="KEGG" id="cel:CELE_T01G6.1"/>
<dbReference type="FunCoup" id="O16969">
    <property type="interactions" value="26"/>
</dbReference>
<dbReference type="SUPFAM" id="SSF51735">
    <property type="entry name" value="NAD(P)-binding Rossmann-fold domains"/>
    <property type="match status" value="1"/>
</dbReference>
<dbReference type="InterPro" id="IPR020904">
    <property type="entry name" value="Sc_DH/Rdtase_CS"/>
</dbReference>
<keyword evidence="1" id="KW-0560">Oxidoreductase</keyword>
<dbReference type="PANTHER" id="PTHR44115:SF10">
    <property type="entry name" value="3-OXOACYL-[ACYL-CARRIER-PROTEIN] REDUCTASE FABG-RELATED"/>
    <property type="match status" value="1"/>
</dbReference>
<evidence type="ECO:0000313" key="2">
    <source>
        <dbReference type="EMBL" id="CCD73116.1"/>
    </source>
</evidence>
<sequence>MTRFAGKSVIITGSSSGIGRATAVLFAKNGAQVTITGRNAEKLEATKKKLLKVVKTPDSVNVVVANLTDAQGQDQIIQSAVKKFGKIDILINNAGANVVDGTVNTDQSIDLYHKTFQINFQAVVEMVKKTKKYLIESKGEIVNVSSIAAGPQAVSMSPYYAAAKAALNQYTRCVALDLIKQGVRVNSVSPGIIATNFMGAMGVPEQAQKKIVNLFASEKGCIPAGVPGKPEDIAELIVFLSDRKRSFYIVGQSIVADGGTSLISPMESQNLEDVMELGT</sequence>
<evidence type="ECO:0000256" key="1">
    <source>
        <dbReference type="ARBA" id="ARBA00023002"/>
    </source>
</evidence>
<proteinExistence type="predicted"/>
<name>O16969_CAEEL</name>
<accession>O16969</accession>
<reference evidence="2 3" key="1">
    <citation type="journal article" date="1998" name="Science">
        <title>Genome sequence of the nematode C. elegans: a platform for investigating biology.</title>
        <authorList>
            <consortium name="The C. elegans sequencing consortium"/>
            <person name="Sulson J.E."/>
            <person name="Waterston R."/>
        </authorList>
    </citation>
    <scope>NUCLEOTIDE SEQUENCE [LARGE SCALE GENOMIC DNA]</scope>
    <source>
        <strain evidence="2 3">Bristol N2</strain>
    </source>
</reference>
<dbReference type="PhylomeDB" id="O16969"/>
<dbReference type="Proteomes" id="UP000001940">
    <property type="component" value="Chromosome V"/>
</dbReference>
<dbReference type="WormBase" id="T01G6.1">
    <property type="protein sequence ID" value="CE12990"/>
    <property type="gene ID" value="WBGene00020151"/>
</dbReference>
<dbReference type="CTD" id="187961"/>
<dbReference type="Bgee" id="WBGene00020151">
    <property type="expression patterns" value="Expressed in larva and 1 other cell type or tissue"/>
</dbReference>
<dbReference type="InterPro" id="IPR036291">
    <property type="entry name" value="NAD(P)-bd_dom_sf"/>
</dbReference>
<dbReference type="PRINTS" id="PR00080">
    <property type="entry name" value="SDRFAMILY"/>
</dbReference>
<dbReference type="Gene3D" id="3.40.50.720">
    <property type="entry name" value="NAD(P)-binding Rossmann-like Domain"/>
    <property type="match status" value="1"/>
</dbReference>
<protein>
    <submittedName>
        <fullName evidence="2">DeHydrogenases, Short chain</fullName>
    </submittedName>
</protein>
<dbReference type="EMBL" id="BX284605">
    <property type="protein sequence ID" value="CCD73116.1"/>
    <property type="molecule type" value="Genomic_DNA"/>
</dbReference>
<dbReference type="OMA" id="AIRMRPY"/>
<dbReference type="AlphaFoldDB" id="O16969"/>
<dbReference type="PIR" id="T32196">
    <property type="entry name" value="T32196"/>
</dbReference>
<dbReference type="OrthoDB" id="47007at2759"/>
<dbReference type="PRINTS" id="PR00081">
    <property type="entry name" value="GDHRDH"/>
</dbReference>
<dbReference type="InterPro" id="IPR002347">
    <property type="entry name" value="SDR_fam"/>
</dbReference>
<dbReference type="Pfam" id="PF13561">
    <property type="entry name" value="adh_short_C2"/>
    <property type="match status" value="1"/>
</dbReference>
<reference key="2">
    <citation type="submission" date="2016-02" db="EMBL/GenBank/DDBJ databases">
        <authorList>
            <consortium name="WormBase Consortium"/>
            <person name="WormBase"/>
        </authorList>
    </citation>
    <scope>NUCLEOTIDE SEQUENCE</scope>
    <source>
        <strain>Bristol N2</strain>
    </source>
</reference>
<dbReference type="RefSeq" id="NP_503222.1">
    <property type="nucleotide sequence ID" value="NM_070821.1"/>
</dbReference>
<dbReference type="AGR" id="WB:WBGene00020151"/>
<dbReference type="eggNOG" id="KOG0725">
    <property type="taxonomic scope" value="Eukaryota"/>
</dbReference>
<dbReference type="InParanoid" id="O16969"/>